<name>A0A1N7SI61_9BURK</name>
<dbReference type="Gene3D" id="1.20.1050.10">
    <property type="match status" value="1"/>
</dbReference>
<dbReference type="InterPro" id="IPR050931">
    <property type="entry name" value="Mito_Protein_Transport_Metaxin"/>
</dbReference>
<comment type="caution">
    <text evidence="2">The sequence shown here is derived from an EMBL/GenBank/DDBJ whole genome shotgun (WGS) entry which is preliminary data.</text>
</comment>
<dbReference type="InterPro" id="IPR004045">
    <property type="entry name" value="Glutathione_S-Trfase_N"/>
</dbReference>
<proteinExistence type="predicted"/>
<dbReference type="InterPro" id="IPR012336">
    <property type="entry name" value="Thioredoxin-like_fold"/>
</dbReference>
<dbReference type="GO" id="GO:0016740">
    <property type="term" value="F:transferase activity"/>
    <property type="evidence" value="ECO:0007669"/>
    <property type="project" value="UniProtKB-KW"/>
</dbReference>
<accession>A0A1N7SI61</accession>
<dbReference type="AlphaFoldDB" id="A0A1N7SI61"/>
<dbReference type="CDD" id="cd03193">
    <property type="entry name" value="GST_C_Metaxin"/>
    <property type="match status" value="1"/>
</dbReference>
<dbReference type="PROSITE" id="PS50404">
    <property type="entry name" value="GST_NTER"/>
    <property type="match status" value="1"/>
</dbReference>
<dbReference type="Pfam" id="PF17171">
    <property type="entry name" value="GST_C_6"/>
    <property type="match status" value="1"/>
</dbReference>
<dbReference type="InterPro" id="IPR036249">
    <property type="entry name" value="Thioredoxin-like_sf"/>
</dbReference>
<dbReference type="Gene3D" id="1.20.1050.130">
    <property type="match status" value="1"/>
</dbReference>
<sequence>MIVYKFGDGSGAMPPDLSPFVVKLETWLRFSAIPYEGRIGSLNAMPKKKLPVAVIDGVTISDSSAIIDYLQRRHPDALSDTRLDRVQRAQSAAIKALLETHLYFVIVYLRWAVDSNMAMYRPYLIEYARLTAPPPARALIGMVAPAVIPVIRGKVLRQVWEQGIARHSYDEIVRMGIDAWQAIADLLGDQPYLLGDEASTIDATCFAWIHTTAMHAFDSPVRDFVAKHPALMAYHERIAQRCWPELAKASRGGRSGSSA</sequence>
<feature type="domain" description="GST N-terminal" evidence="1">
    <location>
        <begin position="1"/>
        <end position="78"/>
    </location>
</feature>
<keyword evidence="3" id="KW-1185">Reference proteome</keyword>
<dbReference type="GO" id="GO:0005737">
    <property type="term" value="C:cytoplasm"/>
    <property type="evidence" value="ECO:0007669"/>
    <property type="project" value="TreeGrafter"/>
</dbReference>
<gene>
    <name evidence="2" type="ORF">BN2476_550007</name>
</gene>
<evidence type="ECO:0000313" key="3">
    <source>
        <dbReference type="Proteomes" id="UP000195569"/>
    </source>
</evidence>
<dbReference type="Gene3D" id="3.40.30.10">
    <property type="entry name" value="Glutaredoxin"/>
    <property type="match status" value="1"/>
</dbReference>
<dbReference type="Proteomes" id="UP000195569">
    <property type="component" value="Unassembled WGS sequence"/>
</dbReference>
<dbReference type="SUPFAM" id="SSF52833">
    <property type="entry name" value="Thioredoxin-like"/>
    <property type="match status" value="1"/>
</dbReference>
<dbReference type="SFLD" id="SFLDG01200">
    <property type="entry name" value="SUF1.1"/>
    <property type="match status" value="1"/>
</dbReference>
<evidence type="ECO:0000313" key="2">
    <source>
        <dbReference type="EMBL" id="SIT47077.1"/>
    </source>
</evidence>
<dbReference type="OrthoDB" id="9810080at2"/>
<dbReference type="InterPro" id="IPR033468">
    <property type="entry name" value="Metaxin_GST"/>
</dbReference>
<dbReference type="SUPFAM" id="SSF47616">
    <property type="entry name" value="GST C-terminal domain-like"/>
    <property type="match status" value="1"/>
</dbReference>
<protein>
    <submittedName>
        <fullName evidence="2">Glutathione S-transferase</fullName>
    </submittedName>
</protein>
<dbReference type="PANTHER" id="PTHR12289">
    <property type="entry name" value="METAXIN RELATED"/>
    <property type="match status" value="1"/>
</dbReference>
<evidence type="ECO:0000259" key="1">
    <source>
        <dbReference type="PROSITE" id="PS50404"/>
    </source>
</evidence>
<organism evidence="2 3">
    <name type="scientific">Paraburkholderia piptadeniae</name>
    <dbReference type="NCBI Taxonomy" id="1701573"/>
    <lineage>
        <taxon>Bacteria</taxon>
        <taxon>Pseudomonadati</taxon>
        <taxon>Pseudomonadota</taxon>
        <taxon>Betaproteobacteria</taxon>
        <taxon>Burkholderiales</taxon>
        <taxon>Burkholderiaceae</taxon>
        <taxon>Paraburkholderia</taxon>
    </lineage>
</organism>
<dbReference type="InterPro" id="IPR040079">
    <property type="entry name" value="Glutathione_S-Trfase"/>
</dbReference>
<dbReference type="SFLD" id="SFLDG01180">
    <property type="entry name" value="SUF1"/>
    <property type="match status" value="1"/>
</dbReference>
<dbReference type="Pfam" id="PF17172">
    <property type="entry name" value="GST_N_4"/>
    <property type="match status" value="1"/>
</dbReference>
<dbReference type="InterPro" id="IPR036282">
    <property type="entry name" value="Glutathione-S-Trfase_C_sf"/>
</dbReference>
<dbReference type="SFLD" id="SFLDS00019">
    <property type="entry name" value="Glutathione_Transferase_(cytos"/>
    <property type="match status" value="1"/>
</dbReference>
<dbReference type="PANTHER" id="PTHR12289:SF41">
    <property type="entry name" value="FAILED AXON CONNECTIONS-RELATED"/>
    <property type="match status" value="1"/>
</dbReference>
<dbReference type="EMBL" id="CYGY02000055">
    <property type="protein sequence ID" value="SIT47077.1"/>
    <property type="molecule type" value="Genomic_DNA"/>
</dbReference>
<dbReference type="InterPro" id="IPR026928">
    <property type="entry name" value="FAX/IsoI-like"/>
</dbReference>
<reference evidence="2" key="1">
    <citation type="submission" date="2016-12" db="EMBL/GenBank/DDBJ databases">
        <authorList>
            <person name="Moulin L."/>
        </authorList>
    </citation>
    <scope>NUCLEOTIDE SEQUENCE [LARGE SCALE GENOMIC DNA]</scope>
    <source>
        <strain evidence="2">STM 7183</strain>
    </source>
</reference>